<organism evidence="7 8">
    <name type="scientific">Schizothecium vesticola</name>
    <dbReference type="NCBI Taxonomy" id="314040"/>
    <lineage>
        <taxon>Eukaryota</taxon>
        <taxon>Fungi</taxon>
        <taxon>Dikarya</taxon>
        <taxon>Ascomycota</taxon>
        <taxon>Pezizomycotina</taxon>
        <taxon>Sordariomycetes</taxon>
        <taxon>Sordariomycetidae</taxon>
        <taxon>Sordariales</taxon>
        <taxon>Schizotheciaceae</taxon>
        <taxon>Schizothecium</taxon>
    </lineage>
</organism>
<dbReference type="SUPFAM" id="SSF54106">
    <property type="entry name" value="LysM domain"/>
    <property type="match status" value="1"/>
</dbReference>
<dbReference type="EMBL" id="JAUKUD010000003">
    <property type="protein sequence ID" value="KAK0750609.1"/>
    <property type="molecule type" value="Genomic_DNA"/>
</dbReference>
<feature type="non-terminal residue" evidence="7">
    <location>
        <position position="1"/>
    </location>
</feature>
<evidence type="ECO:0000313" key="7">
    <source>
        <dbReference type="EMBL" id="KAK0750609.1"/>
    </source>
</evidence>
<dbReference type="InterPro" id="IPR052210">
    <property type="entry name" value="LysM1-like"/>
</dbReference>
<feature type="region of interest" description="Disordered" evidence="5">
    <location>
        <begin position="1"/>
        <end position="23"/>
    </location>
</feature>
<evidence type="ECO:0000256" key="4">
    <source>
        <dbReference type="ARBA" id="ARBA00044955"/>
    </source>
</evidence>
<evidence type="ECO:0000256" key="5">
    <source>
        <dbReference type="SAM" id="MobiDB-lite"/>
    </source>
</evidence>
<dbReference type="AlphaFoldDB" id="A0AA40F3W6"/>
<dbReference type="PANTHER" id="PTHR34997:SF2">
    <property type="entry name" value="LYSM DOMAIN-CONTAINING PROTEIN-RELATED"/>
    <property type="match status" value="1"/>
</dbReference>
<evidence type="ECO:0000313" key="8">
    <source>
        <dbReference type="Proteomes" id="UP001172155"/>
    </source>
</evidence>
<keyword evidence="3" id="KW-0843">Virulence</keyword>
<sequence>TKSSSNMSTTTRGNGIRTPQPMMPGMTAKCDKFYKMQKGEGCLDVTDKHDISQTEFYAWNTGVGANCEKMWSDAYVCVHGFN</sequence>
<dbReference type="Proteomes" id="UP001172155">
    <property type="component" value="Unassembled WGS sequence"/>
</dbReference>
<protein>
    <recommendedName>
        <fullName evidence="6">LysM domain-containing protein</fullName>
    </recommendedName>
</protein>
<reference evidence="7" key="1">
    <citation type="submission" date="2023-06" db="EMBL/GenBank/DDBJ databases">
        <title>Genome-scale phylogeny and comparative genomics of the fungal order Sordariales.</title>
        <authorList>
            <consortium name="Lawrence Berkeley National Laboratory"/>
            <person name="Hensen N."/>
            <person name="Bonometti L."/>
            <person name="Westerberg I."/>
            <person name="Brannstrom I.O."/>
            <person name="Guillou S."/>
            <person name="Cros-Aarteil S."/>
            <person name="Calhoun S."/>
            <person name="Haridas S."/>
            <person name="Kuo A."/>
            <person name="Mondo S."/>
            <person name="Pangilinan J."/>
            <person name="Riley R."/>
            <person name="LaButti K."/>
            <person name="Andreopoulos B."/>
            <person name="Lipzen A."/>
            <person name="Chen C."/>
            <person name="Yanf M."/>
            <person name="Daum C."/>
            <person name="Ng V."/>
            <person name="Clum A."/>
            <person name="Steindorff A."/>
            <person name="Ohm R."/>
            <person name="Martin F."/>
            <person name="Silar P."/>
            <person name="Natvig D."/>
            <person name="Lalanne C."/>
            <person name="Gautier V."/>
            <person name="Ament-velasquez S.L."/>
            <person name="Kruys A."/>
            <person name="Hutchinson M.I."/>
            <person name="Powell A.J."/>
            <person name="Barry K."/>
            <person name="Miller A.N."/>
            <person name="Grigoriev I.V."/>
            <person name="Debuchy R."/>
            <person name="Gladieux P."/>
            <person name="Thoren M.H."/>
            <person name="Johannesson H."/>
        </authorList>
    </citation>
    <scope>NUCLEOTIDE SEQUENCE</scope>
    <source>
        <strain evidence="7">SMH3187-1</strain>
    </source>
</reference>
<accession>A0AA40F3W6</accession>
<gene>
    <name evidence="7" type="ORF">B0T18DRAFT_322248</name>
</gene>
<evidence type="ECO:0000256" key="3">
    <source>
        <dbReference type="ARBA" id="ARBA00023026"/>
    </source>
</evidence>
<dbReference type="CDD" id="cd00118">
    <property type="entry name" value="LysM"/>
    <property type="match status" value="1"/>
</dbReference>
<dbReference type="InterPro" id="IPR036779">
    <property type="entry name" value="LysM_dom_sf"/>
</dbReference>
<dbReference type="GO" id="GO:0008061">
    <property type="term" value="F:chitin binding"/>
    <property type="evidence" value="ECO:0007669"/>
    <property type="project" value="UniProtKB-KW"/>
</dbReference>
<evidence type="ECO:0000256" key="2">
    <source>
        <dbReference type="ARBA" id="ARBA00022729"/>
    </source>
</evidence>
<feature type="compositionally biased region" description="Polar residues" evidence="5">
    <location>
        <begin position="1"/>
        <end position="13"/>
    </location>
</feature>
<dbReference type="InterPro" id="IPR018392">
    <property type="entry name" value="LysM"/>
</dbReference>
<evidence type="ECO:0000256" key="1">
    <source>
        <dbReference type="ARBA" id="ARBA00022669"/>
    </source>
</evidence>
<comment type="caution">
    <text evidence="7">The sequence shown here is derived from an EMBL/GenBank/DDBJ whole genome shotgun (WGS) entry which is preliminary data.</text>
</comment>
<dbReference type="PROSITE" id="PS51782">
    <property type="entry name" value="LYSM"/>
    <property type="match status" value="1"/>
</dbReference>
<dbReference type="Gene3D" id="3.10.350.10">
    <property type="entry name" value="LysM domain"/>
    <property type="match status" value="1"/>
</dbReference>
<name>A0AA40F3W6_9PEZI</name>
<comment type="similarity">
    <text evidence="4">Belongs to the secreted LysM effector family.</text>
</comment>
<feature type="domain" description="LysM" evidence="6">
    <location>
        <begin position="32"/>
        <end position="78"/>
    </location>
</feature>
<keyword evidence="2" id="KW-0732">Signal</keyword>
<keyword evidence="8" id="KW-1185">Reference proteome</keyword>
<dbReference type="PANTHER" id="PTHR34997">
    <property type="entry name" value="AM15"/>
    <property type="match status" value="1"/>
</dbReference>
<evidence type="ECO:0000259" key="6">
    <source>
        <dbReference type="PROSITE" id="PS51782"/>
    </source>
</evidence>
<proteinExistence type="inferred from homology"/>
<keyword evidence="1" id="KW-0147">Chitin-binding</keyword>